<dbReference type="PROSITE" id="PS50042">
    <property type="entry name" value="CNMP_BINDING_3"/>
    <property type="match status" value="1"/>
</dbReference>
<evidence type="ECO:0000313" key="2">
    <source>
        <dbReference type="EMBL" id="MDO1449730.1"/>
    </source>
</evidence>
<organism evidence="2 3">
    <name type="scientific">Rhodocytophaga aerolata</name>
    <dbReference type="NCBI Taxonomy" id="455078"/>
    <lineage>
        <taxon>Bacteria</taxon>
        <taxon>Pseudomonadati</taxon>
        <taxon>Bacteroidota</taxon>
        <taxon>Cytophagia</taxon>
        <taxon>Cytophagales</taxon>
        <taxon>Rhodocytophagaceae</taxon>
        <taxon>Rhodocytophaga</taxon>
    </lineage>
</organism>
<reference evidence="2" key="1">
    <citation type="submission" date="2023-07" db="EMBL/GenBank/DDBJ databases">
        <title>The genome sequence of Rhodocytophaga aerolata KACC 12507.</title>
        <authorList>
            <person name="Zhang X."/>
        </authorList>
    </citation>
    <scope>NUCLEOTIDE SEQUENCE</scope>
    <source>
        <strain evidence="2">KACC 12507</strain>
    </source>
</reference>
<dbReference type="InterPro" id="IPR000595">
    <property type="entry name" value="cNMP-bd_dom"/>
</dbReference>
<dbReference type="InterPro" id="IPR014710">
    <property type="entry name" value="RmlC-like_jellyroll"/>
</dbReference>
<evidence type="ECO:0000313" key="3">
    <source>
        <dbReference type="Proteomes" id="UP001168528"/>
    </source>
</evidence>
<dbReference type="CDD" id="cd00038">
    <property type="entry name" value="CAP_ED"/>
    <property type="match status" value="1"/>
</dbReference>
<gene>
    <name evidence="2" type="ORF">Q0590_25860</name>
</gene>
<dbReference type="Pfam" id="PF00027">
    <property type="entry name" value="cNMP_binding"/>
    <property type="match status" value="1"/>
</dbReference>
<keyword evidence="3" id="KW-1185">Reference proteome</keyword>
<evidence type="ECO:0000259" key="1">
    <source>
        <dbReference type="PROSITE" id="PS50042"/>
    </source>
</evidence>
<dbReference type="Proteomes" id="UP001168528">
    <property type="component" value="Unassembled WGS sequence"/>
</dbReference>
<protein>
    <submittedName>
        <fullName evidence="2">Crp/Fnr family transcriptional regulator</fullName>
    </submittedName>
</protein>
<dbReference type="RefSeq" id="WP_302040533.1">
    <property type="nucleotide sequence ID" value="NZ_JAUKPO010000021.1"/>
</dbReference>
<accession>A0ABT8RCE1</accession>
<dbReference type="Gene3D" id="2.60.120.10">
    <property type="entry name" value="Jelly Rolls"/>
    <property type="match status" value="1"/>
</dbReference>
<dbReference type="EMBL" id="JAUKPO010000021">
    <property type="protein sequence ID" value="MDO1449730.1"/>
    <property type="molecule type" value="Genomic_DNA"/>
</dbReference>
<proteinExistence type="predicted"/>
<sequence length="189" mass="22035">MKEFVEYILQFGNLNKQQIDLISKKGFELILHKDDYFSQAGKIARQVGFILEGITRVCYYNNKGEEITKYFIDENNLVVDIESFENEICSSAYVQAVTDCRLICFEKKDWQELLDTIIGWDTIVHKMIAKALIQKVERRSPLVSEDATERYMKFLKIYPNVANRVPLAYIASYLGITQSSLSRIRKNIR</sequence>
<feature type="domain" description="Cyclic nucleotide-binding" evidence="1">
    <location>
        <begin position="10"/>
        <end position="114"/>
    </location>
</feature>
<dbReference type="InterPro" id="IPR018490">
    <property type="entry name" value="cNMP-bd_dom_sf"/>
</dbReference>
<comment type="caution">
    <text evidence="2">The sequence shown here is derived from an EMBL/GenBank/DDBJ whole genome shotgun (WGS) entry which is preliminary data.</text>
</comment>
<name>A0ABT8RCE1_9BACT</name>
<dbReference type="SUPFAM" id="SSF51206">
    <property type="entry name" value="cAMP-binding domain-like"/>
    <property type="match status" value="1"/>
</dbReference>